<feature type="domain" description="Thyroglobulin type-1" evidence="5">
    <location>
        <begin position="112"/>
        <end position="184"/>
    </location>
</feature>
<accession>A0A9D3RPW1</accession>
<dbReference type="Proteomes" id="UP001044222">
    <property type="component" value="Chromosome 12"/>
</dbReference>
<keyword evidence="4" id="KW-0732">Signal</keyword>
<keyword evidence="1" id="KW-1015">Disulfide bond</keyword>
<feature type="chain" id="PRO_5038449586" description="Thyroglobulin type-1 domain-containing protein" evidence="4">
    <location>
        <begin position="17"/>
        <end position="187"/>
    </location>
</feature>
<dbReference type="InterPro" id="IPR000716">
    <property type="entry name" value="Thyroglobulin_1"/>
</dbReference>
<dbReference type="SMART" id="SM00211">
    <property type="entry name" value="TY"/>
    <property type="match status" value="1"/>
</dbReference>
<dbReference type="GO" id="GO:0031994">
    <property type="term" value="F:insulin-like growth factor I binding"/>
    <property type="evidence" value="ECO:0007669"/>
    <property type="project" value="TreeGrafter"/>
</dbReference>
<organism evidence="6 7">
    <name type="scientific">Anguilla anguilla</name>
    <name type="common">European freshwater eel</name>
    <name type="synonym">Muraena anguilla</name>
    <dbReference type="NCBI Taxonomy" id="7936"/>
    <lineage>
        <taxon>Eukaryota</taxon>
        <taxon>Metazoa</taxon>
        <taxon>Chordata</taxon>
        <taxon>Craniata</taxon>
        <taxon>Vertebrata</taxon>
        <taxon>Euteleostomi</taxon>
        <taxon>Actinopterygii</taxon>
        <taxon>Neopterygii</taxon>
        <taxon>Teleostei</taxon>
        <taxon>Anguilliformes</taxon>
        <taxon>Anguillidae</taxon>
        <taxon>Anguilla</taxon>
    </lineage>
</organism>
<dbReference type="PROSITE" id="PS00484">
    <property type="entry name" value="THYROGLOBULIN_1_1"/>
    <property type="match status" value="1"/>
</dbReference>
<evidence type="ECO:0000256" key="3">
    <source>
        <dbReference type="SAM" id="MobiDB-lite"/>
    </source>
</evidence>
<dbReference type="Pfam" id="PF00086">
    <property type="entry name" value="Thyroglobulin_1"/>
    <property type="match status" value="1"/>
</dbReference>
<comment type="caution">
    <text evidence="6">The sequence shown here is derived from an EMBL/GenBank/DDBJ whole genome shotgun (WGS) entry which is preliminary data.</text>
</comment>
<sequence length="187" mass="19759">MLPLCDLLALAVLLAAQPGPWTAASRAAPQKGCASCRGLRGPAPAEAGTSSLAVGSPAGVHPELRPGTALRAPSATTAPSRRCCRDGGCAPSTSKPAPPRSPSRQVHTLHTVAPCRKLLNTVLRHLEPTHFPANRDIYIPNCDTRGFYRKKQCHSSKGMQRGQCWCVDEHGTPLRNGEDGVLPCDGD</sequence>
<dbReference type="Gene3D" id="4.10.800.10">
    <property type="entry name" value="Thyroglobulin type-1"/>
    <property type="match status" value="1"/>
</dbReference>
<evidence type="ECO:0000256" key="1">
    <source>
        <dbReference type="ARBA" id="ARBA00023157"/>
    </source>
</evidence>
<feature type="region of interest" description="Disordered" evidence="3">
    <location>
        <begin position="46"/>
        <end position="106"/>
    </location>
</feature>
<evidence type="ECO:0000259" key="5">
    <source>
        <dbReference type="PROSITE" id="PS51162"/>
    </source>
</evidence>
<dbReference type="AlphaFoldDB" id="A0A9D3RPW1"/>
<dbReference type="PANTHER" id="PTHR11551:SF27">
    <property type="entry name" value="INSULIN-LIKE GROWTH FACTOR BINDING PROTEIN 6A PRECURSOR-RELATED"/>
    <property type="match status" value="1"/>
</dbReference>
<dbReference type="SUPFAM" id="SSF57610">
    <property type="entry name" value="Thyroglobulin type-1 domain"/>
    <property type="match status" value="1"/>
</dbReference>
<dbReference type="GO" id="GO:0031995">
    <property type="term" value="F:insulin-like growth factor II binding"/>
    <property type="evidence" value="ECO:0007669"/>
    <property type="project" value="TreeGrafter"/>
</dbReference>
<name>A0A9D3RPW1_ANGAN</name>
<dbReference type="GO" id="GO:0001968">
    <property type="term" value="F:fibronectin binding"/>
    <property type="evidence" value="ECO:0007669"/>
    <property type="project" value="TreeGrafter"/>
</dbReference>
<feature type="signal peptide" evidence="4">
    <location>
        <begin position="1"/>
        <end position="16"/>
    </location>
</feature>
<evidence type="ECO:0000256" key="2">
    <source>
        <dbReference type="PROSITE-ProRule" id="PRU00500"/>
    </source>
</evidence>
<evidence type="ECO:0000256" key="4">
    <source>
        <dbReference type="SAM" id="SignalP"/>
    </source>
</evidence>
<reference evidence="6" key="1">
    <citation type="submission" date="2021-01" db="EMBL/GenBank/DDBJ databases">
        <title>A chromosome-scale assembly of European eel, Anguilla anguilla.</title>
        <authorList>
            <person name="Henkel C."/>
            <person name="Jong-Raadsen S.A."/>
            <person name="Dufour S."/>
            <person name="Weltzien F.-A."/>
            <person name="Palstra A.P."/>
            <person name="Pelster B."/>
            <person name="Spaink H.P."/>
            <person name="Van Den Thillart G.E."/>
            <person name="Jansen H."/>
            <person name="Zahm M."/>
            <person name="Klopp C."/>
            <person name="Cedric C."/>
            <person name="Louis A."/>
            <person name="Berthelot C."/>
            <person name="Parey E."/>
            <person name="Roest Crollius H."/>
            <person name="Montfort J."/>
            <person name="Robinson-Rechavi M."/>
            <person name="Bucao C."/>
            <person name="Bouchez O."/>
            <person name="Gislard M."/>
            <person name="Lluch J."/>
            <person name="Milhes M."/>
            <person name="Lampietro C."/>
            <person name="Lopez Roques C."/>
            <person name="Donnadieu C."/>
            <person name="Braasch I."/>
            <person name="Desvignes T."/>
            <person name="Postlethwait J."/>
            <person name="Bobe J."/>
            <person name="Guiguen Y."/>
            <person name="Dirks R."/>
        </authorList>
    </citation>
    <scope>NUCLEOTIDE SEQUENCE</scope>
    <source>
        <strain evidence="6">Tag_6206</strain>
        <tissue evidence="6">Liver</tissue>
    </source>
</reference>
<dbReference type="PANTHER" id="PTHR11551">
    <property type="entry name" value="INSULIN-LIKE GROWTH FACTOR BINDING PROTEIN"/>
    <property type="match status" value="1"/>
</dbReference>
<dbReference type="InterPro" id="IPR022321">
    <property type="entry name" value="IGFBP_1-6_chordata"/>
</dbReference>
<evidence type="ECO:0000313" key="7">
    <source>
        <dbReference type="Proteomes" id="UP001044222"/>
    </source>
</evidence>
<dbReference type="CDD" id="cd00191">
    <property type="entry name" value="TY"/>
    <property type="match status" value="1"/>
</dbReference>
<dbReference type="PROSITE" id="PS51162">
    <property type="entry name" value="THYROGLOBULIN_1_2"/>
    <property type="match status" value="1"/>
</dbReference>
<dbReference type="PRINTS" id="PR01976">
    <property type="entry name" value="IGFBPFAMILY"/>
</dbReference>
<dbReference type="GO" id="GO:0005615">
    <property type="term" value="C:extracellular space"/>
    <property type="evidence" value="ECO:0007669"/>
    <property type="project" value="TreeGrafter"/>
</dbReference>
<protein>
    <recommendedName>
        <fullName evidence="5">Thyroglobulin type-1 domain-containing protein</fullName>
    </recommendedName>
</protein>
<dbReference type="EMBL" id="JAFIRN010000012">
    <property type="protein sequence ID" value="KAG5837986.1"/>
    <property type="molecule type" value="Genomic_DNA"/>
</dbReference>
<dbReference type="GO" id="GO:0043567">
    <property type="term" value="P:regulation of insulin-like growth factor receptor signaling pathway"/>
    <property type="evidence" value="ECO:0007669"/>
    <property type="project" value="TreeGrafter"/>
</dbReference>
<evidence type="ECO:0000313" key="6">
    <source>
        <dbReference type="EMBL" id="KAG5837986.1"/>
    </source>
</evidence>
<proteinExistence type="predicted"/>
<gene>
    <name evidence="6" type="ORF">ANANG_G00218980</name>
</gene>
<comment type="caution">
    <text evidence="2">Lacks conserved residue(s) required for the propagation of feature annotation.</text>
</comment>
<dbReference type="InterPro" id="IPR036857">
    <property type="entry name" value="Thyroglobulin_1_sf"/>
</dbReference>
<keyword evidence="7" id="KW-1185">Reference proteome</keyword>